<evidence type="ECO:0000256" key="4">
    <source>
        <dbReference type="ARBA" id="ARBA00022722"/>
    </source>
</evidence>
<evidence type="ECO:0000256" key="9">
    <source>
        <dbReference type="ARBA" id="ARBA00023211"/>
    </source>
</evidence>
<feature type="signal peptide" evidence="11">
    <location>
        <begin position="1"/>
        <end position="17"/>
    </location>
</feature>
<comment type="caution">
    <text evidence="13">The sequence shown here is derived from an EMBL/GenBank/DDBJ whole genome shotgun (WGS) entry which is preliminary data.</text>
</comment>
<evidence type="ECO:0000256" key="3">
    <source>
        <dbReference type="ARBA" id="ARBA00011245"/>
    </source>
</evidence>
<sequence length="292" mass="33857">MWHIALLLYYFFVFATASYEGAVVSDPELTTLLGRLWQMDSEEMKPYLTYTLNLQGRRRKSKIVDQTPEALFSNMDWERMRQKPSVSAFIKLLDNYHAQLGIKETLTPEIEDEISRFIKEVVKTDVMRLTHLYLASHNLTSSDPNDFRERIYKLWFKPYRRRRSSDSSAFEHVFVGEETRVKAIGMHNWLQFALQENAGNVDYQGYCSTACGDPPRLITLSFETVSGKKKPRSAMVLNTSPEFELAIYTLAFLKYPHGERILIDPCGATVECHMLRRKKLIGSCYVRAGRKV</sequence>
<comment type="subunit">
    <text evidence="3 11">Monomer.</text>
</comment>
<gene>
    <name evidence="13" type="ORF">CDAUBV1_LOCUS9352</name>
</gene>
<dbReference type="Pfam" id="PF09412">
    <property type="entry name" value="XendoU"/>
    <property type="match status" value="1"/>
</dbReference>
<comment type="cofactor">
    <cofactor evidence="1 11">
        <name>Mn(2+)</name>
        <dbReference type="ChEBI" id="CHEBI:29035"/>
    </cofactor>
</comment>
<dbReference type="EMBL" id="CAXLJL010000245">
    <property type="protein sequence ID" value="CAL5135172.1"/>
    <property type="molecule type" value="Genomic_DNA"/>
</dbReference>
<dbReference type="InterPro" id="IPR037227">
    <property type="entry name" value="EndoU-like"/>
</dbReference>
<name>A0AAV2TID8_CALDB</name>
<feature type="domain" description="EndoU" evidence="12">
    <location>
        <begin position="25"/>
        <end position="290"/>
    </location>
</feature>
<organism evidence="13 14">
    <name type="scientific">Calicophoron daubneyi</name>
    <name type="common">Rumen fluke</name>
    <name type="synonym">Paramphistomum daubneyi</name>
    <dbReference type="NCBI Taxonomy" id="300641"/>
    <lineage>
        <taxon>Eukaryota</taxon>
        <taxon>Metazoa</taxon>
        <taxon>Spiralia</taxon>
        <taxon>Lophotrochozoa</taxon>
        <taxon>Platyhelminthes</taxon>
        <taxon>Trematoda</taxon>
        <taxon>Digenea</taxon>
        <taxon>Plagiorchiida</taxon>
        <taxon>Pronocephalata</taxon>
        <taxon>Paramphistomoidea</taxon>
        <taxon>Paramphistomidae</taxon>
        <taxon>Calicophoron</taxon>
    </lineage>
</organism>
<dbReference type="Proteomes" id="UP001497525">
    <property type="component" value="Unassembled WGS sequence"/>
</dbReference>
<evidence type="ECO:0000313" key="14">
    <source>
        <dbReference type="Proteomes" id="UP001497525"/>
    </source>
</evidence>
<keyword evidence="5 11" id="KW-0479">Metal-binding</keyword>
<accession>A0AAV2TID8</accession>
<dbReference type="GO" id="GO:0046872">
    <property type="term" value="F:metal ion binding"/>
    <property type="evidence" value="ECO:0007669"/>
    <property type="project" value="UniProtKB-UniRule"/>
</dbReference>
<keyword evidence="10" id="KW-0456">Lyase</keyword>
<dbReference type="CDD" id="cd21159">
    <property type="entry name" value="XendoU"/>
    <property type="match status" value="1"/>
</dbReference>
<evidence type="ECO:0000256" key="5">
    <source>
        <dbReference type="ARBA" id="ARBA00022723"/>
    </source>
</evidence>
<keyword evidence="9 11" id="KW-0464">Manganese</keyword>
<evidence type="ECO:0000256" key="6">
    <source>
        <dbReference type="ARBA" id="ARBA00022759"/>
    </source>
</evidence>
<evidence type="ECO:0000256" key="2">
    <source>
        <dbReference type="ARBA" id="ARBA00010168"/>
    </source>
</evidence>
<evidence type="ECO:0000259" key="12">
    <source>
        <dbReference type="PROSITE" id="PS51959"/>
    </source>
</evidence>
<dbReference type="InterPro" id="IPR018998">
    <property type="entry name" value="EndoU_C"/>
</dbReference>
<evidence type="ECO:0000256" key="1">
    <source>
        <dbReference type="ARBA" id="ARBA00001936"/>
    </source>
</evidence>
<feature type="chain" id="PRO_5043088977" description="Uridylate-specific endoribonuclease" evidence="11">
    <location>
        <begin position="18"/>
        <end position="292"/>
    </location>
</feature>
<keyword evidence="6 11" id="KW-0255">Endonuclease</keyword>
<keyword evidence="4 11" id="KW-0540">Nuclease</keyword>
<dbReference type="EC" id="4.6.1.-" evidence="11"/>
<reference evidence="13" key="1">
    <citation type="submission" date="2024-06" db="EMBL/GenBank/DDBJ databases">
        <authorList>
            <person name="Liu X."/>
            <person name="Lenzi L."/>
            <person name="Haldenby T S."/>
            <person name="Uol C."/>
        </authorList>
    </citation>
    <scope>NUCLEOTIDE SEQUENCE</scope>
</reference>
<dbReference type="GO" id="GO:0016829">
    <property type="term" value="F:lyase activity"/>
    <property type="evidence" value="ECO:0007669"/>
    <property type="project" value="UniProtKB-KW"/>
</dbReference>
<evidence type="ECO:0000256" key="8">
    <source>
        <dbReference type="ARBA" id="ARBA00022884"/>
    </source>
</evidence>
<keyword evidence="7 11" id="KW-0378">Hydrolase</keyword>
<dbReference type="SUPFAM" id="SSF142877">
    <property type="entry name" value="EndoU-like"/>
    <property type="match status" value="1"/>
</dbReference>
<dbReference type="GO" id="GO:0016787">
    <property type="term" value="F:hydrolase activity"/>
    <property type="evidence" value="ECO:0007669"/>
    <property type="project" value="UniProtKB-KW"/>
</dbReference>
<comment type="catalytic activity">
    <reaction evidence="11">
        <text>ribonucleotidyl-uridine-RNA = a 5'-end dephospho-uridine-RNA + a 3'-end 2',3'-cyclophospho-ribonucleotide-RNA</text>
        <dbReference type="Rhea" id="RHEA:67792"/>
        <dbReference type="Rhea" id="RHEA-COMP:10464"/>
        <dbReference type="Rhea" id="RHEA-COMP:17354"/>
        <dbReference type="Rhea" id="RHEA-COMP:17356"/>
        <dbReference type="ChEBI" id="CHEBI:83064"/>
        <dbReference type="ChEBI" id="CHEBI:173117"/>
        <dbReference type="ChEBI" id="CHEBI:173224"/>
    </reaction>
</comment>
<dbReference type="PANTHER" id="PTHR12439">
    <property type="entry name" value="PLACENTAL PROTEIN 11-RELATED"/>
    <property type="match status" value="1"/>
</dbReference>
<evidence type="ECO:0000256" key="10">
    <source>
        <dbReference type="ARBA" id="ARBA00023239"/>
    </source>
</evidence>
<dbReference type="InterPro" id="IPR039787">
    <property type="entry name" value="ENDOU"/>
</dbReference>
<protein>
    <recommendedName>
        <fullName evidence="11">Uridylate-specific endoribonuclease</fullName>
        <ecNumber evidence="11">4.6.1.-</ecNumber>
    </recommendedName>
</protein>
<keyword evidence="11" id="KW-0732">Signal</keyword>
<proteinExistence type="inferred from homology"/>
<keyword evidence="8 11" id="KW-0694">RNA-binding</keyword>
<dbReference type="GO" id="GO:0003723">
    <property type="term" value="F:RNA binding"/>
    <property type="evidence" value="ECO:0007669"/>
    <property type="project" value="UniProtKB-UniRule"/>
</dbReference>
<evidence type="ECO:0000256" key="7">
    <source>
        <dbReference type="ARBA" id="ARBA00022801"/>
    </source>
</evidence>
<dbReference type="PROSITE" id="PS51959">
    <property type="entry name" value="ENDOU"/>
    <property type="match status" value="1"/>
</dbReference>
<dbReference type="GO" id="GO:0004521">
    <property type="term" value="F:RNA endonuclease activity"/>
    <property type="evidence" value="ECO:0007669"/>
    <property type="project" value="UniProtKB-UniRule"/>
</dbReference>
<comment type="similarity">
    <text evidence="2 11">Belongs to the ENDOU family.</text>
</comment>
<evidence type="ECO:0000313" key="13">
    <source>
        <dbReference type="EMBL" id="CAL5135172.1"/>
    </source>
</evidence>
<dbReference type="AlphaFoldDB" id="A0AAV2TID8"/>
<dbReference type="PANTHER" id="PTHR12439:SF11">
    <property type="entry name" value="URIDYLATE-SPECIFIC ENDORIBONUCLEASE"/>
    <property type="match status" value="1"/>
</dbReference>
<evidence type="ECO:0000256" key="11">
    <source>
        <dbReference type="RuleBase" id="RU367085"/>
    </source>
</evidence>